<organism evidence="3 4">
    <name type="scientific">Gigaspora margarita</name>
    <dbReference type="NCBI Taxonomy" id="4874"/>
    <lineage>
        <taxon>Eukaryota</taxon>
        <taxon>Fungi</taxon>
        <taxon>Fungi incertae sedis</taxon>
        <taxon>Mucoromycota</taxon>
        <taxon>Glomeromycotina</taxon>
        <taxon>Glomeromycetes</taxon>
        <taxon>Diversisporales</taxon>
        <taxon>Gigasporaceae</taxon>
        <taxon>Gigaspora</taxon>
    </lineage>
</organism>
<keyword evidence="1" id="KW-0175">Coiled coil</keyword>
<gene>
    <name evidence="3" type="ORF">F8M41_005240</name>
</gene>
<evidence type="ECO:0000256" key="2">
    <source>
        <dbReference type="SAM" id="MobiDB-lite"/>
    </source>
</evidence>
<dbReference type="Proteomes" id="UP000439903">
    <property type="component" value="Unassembled WGS sequence"/>
</dbReference>
<comment type="caution">
    <text evidence="3">The sequence shown here is derived from an EMBL/GenBank/DDBJ whole genome shotgun (WGS) entry which is preliminary data.</text>
</comment>
<keyword evidence="4" id="KW-1185">Reference proteome</keyword>
<feature type="coiled-coil region" evidence="1">
    <location>
        <begin position="101"/>
        <end position="135"/>
    </location>
</feature>
<dbReference type="EMBL" id="WTPW01001496">
    <property type="protein sequence ID" value="KAF0432289.1"/>
    <property type="molecule type" value="Genomic_DNA"/>
</dbReference>
<reference evidence="3 4" key="1">
    <citation type="journal article" date="2019" name="Environ. Microbiol.">
        <title>At the nexus of three kingdoms: the genome of the mycorrhizal fungus Gigaspora margarita provides insights into plant, endobacterial and fungal interactions.</title>
        <authorList>
            <person name="Venice F."/>
            <person name="Ghignone S."/>
            <person name="Salvioli di Fossalunga A."/>
            <person name="Amselem J."/>
            <person name="Novero M."/>
            <person name="Xianan X."/>
            <person name="Sedzielewska Toro K."/>
            <person name="Morin E."/>
            <person name="Lipzen A."/>
            <person name="Grigoriev I.V."/>
            <person name="Henrissat B."/>
            <person name="Martin F.M."/>
            <person name="Bonfante P."/>
        </authorList>
    </citation>
    <scope>NUCLEOTIDE SEQUENCE [LARGE SCALE GENOMIC DNA]</scope>
    <source>
        <strain evidence="3 4">BEG34</strain>
    </source>
</reference>
<sequence>MALKCTRSGEIKANSQVDSSDPQEESFTSQIKEFTIQELIVLKNWELANYIADKAYSQLIPKLEERCKFMNYLKEFYELQVTNYEKIEKEVLPKNYSDDKKLFKNAQILNLEVEIDRQEQEREEQEAKKQKIVEK</sequence>
<evidence type="ECO:0000313" key="4">
    <source>
        <dbReference type="Proteomes" id="UP000439903"/>
    </source>
</evidence>
<accession>A0A8H4A538</accession>
<feature type="compositionally biased region" description="Polar residues" evidence="2">
    <location>
        <begin position="13"/>
        <end position="24"/>
    </location>
</feature>
<proteinExistence type="predicted"/>
<feature type="region of interest" description="Disordered" evidence="2">
    <location>
        <begin position="1"/>
        <end position="24"/>
    </location>
</feature>
<evidence type="ECO:0000313" key="3">
    <source>
        <dbReference type="EMBL" id="KAF0432289.1"/>
    </source>
</evidence>
<protein>
    <submittedName>
        <fullName evidence="3">Uncharacterized protein</fullName>
    </submittedName>
</protein>
<dbReference type="AlphaFoldDB" id="A0A8H4A538"/>
<evidence type="ECO:0000256" key="1">
    <source>
        <dbReference type="SAM" id="Coils"/>
    </source>
</evidence>
<name>A0A8H4A538_GIGMA</name>